<gene>
    <name evidence="1" type="ORF">AWN68_05995</name>
</gene>
<organism evidence="1 2">
    <name type="scientific">Roseivirga echinicomitans</name>
    <dbReference type="NCBI Taxonomy" id="296218"/>
    <lineage>
        <taxon>Bacteria</taxon>
        <taxon>Pseudomonadati</taxon>
        <taxon>Bacteroidota</taxon>
        <taxon>Cytophagia</taxon>
        <taxon>Cytophagales</taxon>
        <taxon>Roseivirgaceae</taxon>
        <taxon>Roseivirga</taxon>
    </lineage>
</organism>
<dbReference type="EMBL" id="LRDB01000023">
    <property type="protein sequence ID" value="KYG76579.1"/>
    <property type="molecule type" value="Genomic_DNA"/>
</dbReference>
<reference evidence="1 2" key="1">
    <citation type="submission" date="2016-01" db="EMBL/GenBank/DDBJ databases">
        <title>Genome sequencing of Roseivirga echinicomitans KMM 6058.</title>
        <authorList>
            <person name="Selvaratnam C."/>
            <person name="Thevarajoo S."/>
            <person name="Goh K.M."/>
            <person name="Ee R."/>
            <person name="Chan K.-G."/>
            <person name="Chong C.S."/>
        </authorList>
    </citation>
    <scope>NUCLEOTIDE SEQUENCE [LARGE SCALE GENOMIC DNA]</scope>
    <source>
        <strain evidence="1 2">KMM 6058</strain>
    </source>
</reference>
<dbReference type="Proteomes" id="UP000075615">
    <property type="component" value="Unassembled WGS sequence"/>
</dbReference>
<dbReference type="STRING" id="296218.AWN68_05995"/>
<sequence>MKKKTKVFATLLLLCFFLSSCVYSLFPIYTEESLVYLPELIGKWKTGEDPDDYILFERIQQNEEEDTEVNDEYEEASVYTDSIFGDGWKIKVNGPIEMRVNGELVTDRDSIQRHYDAIMQGIMSPKIKQETELMFGRGDSTGRETKVQTFGKAKLGGLDKLLEGSQKLAKNTASYDGSYQIVRDESYKMVVVDDDERLVYQAHLVQIGNNMFLDLYPLPEYSDAAFGENMFPVHTFMKLKLNGNKLDLTQFDLNKLNKLFKSNLIRLRHENVDGTILITAQPKELQKFLAKYSEDESVFDDSESYTRIIQ</sequence>
<accession>A0A150XCW5</accession>
<dbReference type="AlphaFoldDB" id="A0A150XCW5"/>
<comment type="caution">
    <text evidence="1">The sequence shown here is derived from an EMBL/GenBank/DDBJ whole genome shotgun (WGS) entry which is preliminary data.</text>
</comment>
<name>A0A150XCW5_9BACT</name>
<protein>
    <recommendedName>
        <fullName evidence="3">Lipoprotein</fullName>
    </recommendedName>
</protein>
<evidence type="ECO:0008006" key="3">
    <source>
        <dbReference type="Google" id="ProtNLM"/>
    </source>
</evidence>
<keyword evidence="2" id="KW-1185">Reference proteome</keyword>
<evidence type="ECO:0000313" key="2">
    <source>
        <dbReference type="Proteomes" id="UP000075615"/>
    </source>
</evidence>
<dbReference type="RefSeq" id="WP_068415825.1">
    <property type="nucleotide sequence ID" value="NZ_LRDB01000023.1"/>
</dbReference>
<proteinExistence type="predicted"/>
<dbReference type="OrthoDB" id="1421611at2"/>
<dbReference type="PROSITE" id="PS51257">
    <property type="entry name" value="PROKAR_LIPOPROTEIN"/>
    <property type="match status" value="1"/>
</dbReference>
<evidence type="ECO:0000313" key="1">
    <source>
        <dbReference type="EMBL" id="KYG76579.1"/>
    </source>
</evidence>